<evidence type="ECO:0000313" key="2">
    <source>
        <dbReference type="Proteomes" id="UP000019277"/>
    </source>
</evidence>
<dbReference type="Proteomes" id="UP000019277">
    <property type="component" value="Unassembled WGS sequence"/>
</dbReference>
<comment type="caution">
    <text evidence="1">The sequence shown here is derived from an EMBL/GenBank/DDBJ whole genome shotgun (WGS) entry which is preliminary data.</text>
</comment>
<gene>
    <name evidence="1" type="ORF">UO65_3678</name>
</gene>
<sequence length="96" mass="9989">MERAATGLVERRGARAVSGVDVLITHTQLPDLPVVGCGGTVARRFGALLTVSDASPILDVECKHHPEFAGDMTVVTGDGRRYWAPGSCASASPSRG</sequence>
<dbReference type="STRING" id="909613.UO65_3678"/>
<dbReference type="EMBL" id="AYXG01000133">
    <property type="protein sequence ID" value="EWC61033.1"/>
    <property type="molecule type" value="Genomic_DNA"/>
</dbReference>
<name>W7IL00_9PSEU</name>
<keyword evidence="2" id="KW-1185">Reference proteome</keyword>
<dbReference type="EC" id="2.3.1.180" evidence="1"/>
<protein>
    <submittedName>
        <fullName evidence="1">3-oxoacyl-[acyl-carrier-protein] synthase, KASIII</fullName>
        <ecNumber evidence="1">2.3.1.180</ecNumber>
    </submittedName>
</protein>
<evidence type="ECO:0000313" key="1">
    <source>
        <dbReference type="EMBL" id="EWC61033.1"/>
    </source>
</evidence>
<dbReference type="GO" id="GO:0033818">
    <property type="term" value="F:beta-ketoacyl-acyl-carrier-protein synthase III activity"/>
    <property type="evidence" value="ECO:0007669"/>
    <property type="project" value="UniProtKB-EC"/>
</dbReference>
<keyword evidence="1" id="KW-0012">Acyltransferase</keyword>
<proteinExistence type="predicted"/>
<organism evidence="1 2">
    <name type="scientific">Actinokineospora spheciospongiae</name>
    <dbReference type="NCBI Taxonomy" id="909613"/>
    <lineage>
        <taxon>Bacteria</taxon>
        <taxon>Bacillati</taxon>
        <taxon>Actinomycetota</taxon>
        <taxon>Actinomycetes</taxon>
        <taxon>Pseudonocardiales</taxon>
        <taxon>Pseudonocardiaceae</taxon>
        <taxon>Actinokineospora</taxon>
    </lineage>
</organism>
<dbReference type="PATRIC" id="fig|909613.9.peg.3679"/>
<keyword evidence="1" id="KW-0808">Transferase</keyword>
<dbReference type="eggNOG" id="COG0332">
    <property type="taxonomic scope" value="Bacteria"/>
</dbReference>
<reference evidence="1 2" key="1">
    <citation type="journal article" date="2014" name="Genome Announc.">
        <title>Draft Genome Sequence of the Antitrypanosomally Active Sponge-Associated Bacterium Actinokineospora sp. Strain EG49.</title>
        <authorList>
            <person name="Harjes J."/>
            <person name="Ryu T."/>
            <person name="Abdelmohsen U.R."/>
            <person name="Moitinho-Silva L."/>
            <person name="Horn H."/>
            <person name="Ravasi T."/>
            <person name="Hentschel U."/>
        </authorList>
    </citation>
    <scope>NUCLEOTIDE SEQUENCE [LARGE SCALE GENOMIC DNA]</scope>
    <source>
        <strain evidence="1 2">EG49</strain>
    </source>
</reference>
<accession>W7IL00</accession>
<dbReference type="AlphaFoldDB" id="W7IL00"/>